<dbReference type="Pfam" id="PF00172">
    <property type="entry name" value="Zn_clus"/>
    <property type="match status" value="1"/>
</dbReference>
<organism evidence="8 9">
    <name type="scientific">Aspergillus fumigatus</name>
    <name type="common">Neosartorya fumigata</name>
    <dbReference type="NCBI Taxonomy" id="746128"/>
    <lineage>
        <taxon>Eukaryota</taxon>
        <taxon>Fungi</taxon>
        <taxon>Dikarya</taxon>
        <taxon>Ascomycota</taxon>
        <taxon>Pezizomycotina</taxon>
        <taxon>Eurotiomycetes</taxon>
        <taxon>Eurotiomycetidae</taxon>
        <taxon>Eurotiales</taxon>
        <taxon>Aspergillaceae</taxon>
        <taxon>Aspergillus</taxon>
        <taxon>Aspergillus subgen. Fumigati</taxon>
    </lineage>
</organism>
<keyword evidence="5" id="KW-0539">Nucleus</keyword>
<dbReference type="InterPro" id="IPR001138">
    <property type="entry name" value="Zn2Cys6_DnaBD"/>
</dbReference>
<evidence type="ECO:0000256" key="6">
    <source>
        <dbReference type="SAM" id="MobiDB-lite"/>
    </source>
</evidence>
<comment type="subcellular location">
    <subcellularLocation>
        <location evidence="1">Nucleus</location>
    </subcellularLocation>
</comment>
<keyword evidence="3" id="KW-0238">DNA-binding</keyword>
<dbReference type="SMART" id="SM00066">
    <property type="entry name" value="GAL4"/>
    <property type="match status" value="1"/>
</dbReference>
<dbReference type="InterPro" id="IPR036864">
    <property type="entry name" value="Zn2-C6_fun-type_DNA-bd_sf"/>
</dbReference>
<dbReference type="GO" id="GO:0000981">
    <property type="term" value="F:DNA-binding transcription factor activity, RNA polymerase II-specific"/>
    <property type="evidence" value="ECO:0007669"/>
    <property type="project" value="InterPro"/>
</dbReference>
<dbReference type="EMBL" id="JAIBSC010000134">
    <property type="protein sequence ID" value="KAH1895757.1"/>
    <property type="molecule type" value="Genomic_DNA"/>
</dbReference>
<evidence type="ECO:0000259" key="7">
    <source>
        <dbReference type="PROSITE" id="PS50048"/>
    </source>
</evidence>
<dbReference type="Proteomes" id="UP000813423">
    <property type="component" value="Unassembled WGS sequence"/>
</dbReference>
<evidence type="ECO:0000256" key="1">
    <source>
        <dbReference type="ARBA" id="ARBA00004123"/>
    </source>
</evidence>
<evidence type="ECO:0000313" key="9">
    <source>
        <dbReference type="Proteomes" id="UP000813423"/>
    </source>
</evidence>
<evidence type="ECO:0000256" key="5">
    <source>
        <dbReference type="ARBA" id="ARBA00023242"/>
    </source>
</evidence>
<dbReference type="InterPro" id="IPR021858">
    <property type="entry name" value="Fun_TF"/>
</dbReference>
<sequence>MPRGPSGCWTCRVRHRKCGLETPSCKECTDRHVYCHGYGPKPTWMDGGSEEQKERSRIKAAINQNFRHVKKRQNRARMSRSLSEQSRPLPGSRTNQANGSEGEIVADESPISVATPPRPLHSSYCPNDLGNAALHHEEDSSDRAFELNENNEDHTLKDAAELTTTPIPQSLGSNGLDPQEAYLLMYYLDRVFPWQFPYHDRRSRLGNKGWLFLLLMKRGPLYHAALSLASLHQSAMIGTEEEFQRRQKALGHHSQALRELCDLMTEKGDKLRDDHAQLTEFLTCSFMLISFEVFSGAENDWLMHLDAVASVMSLLSPEVIFSAHPYHHNAGMSALELSDHRIGGSDGLEFLVVSVIWFDVFSCLSTGRAPRLPYQRWLQIPGLNTADLMGCYNWVVAVIGDLARLGVWKDQQDKDGLLNIRELASRGQAIEMRLEKGIEGLDIAKGYTGSESLKDWVTRLFALAALVLLHTTISGPLPALPEIRSAVARSIIALRGRPESYSLTGSVWALCVIGCMAEPHIRPFFETLMTDLLRDDSGRCGNIPTVFKIMKSCWKMQETTRADCRSAMSDMGVHPILI</sequence>
<accession>A0A9P8N9W5</accession>
<dbReference type="CDD" id="cd00067">
    <property type="entry name" value="GAL4"/>
    <property type="match status" value="1"/>
</dbReference>
<feature type="compositionally biased region" description="Polar residues" evidence="6">
    <location>
        <begin position="80"/>
        <end position="99"/>
    </location>
</feature>
<feature type="region of interest" description="Disordered" evidence="6">
    <location>
        <begin position="69"/>
        <end position="133"/>
    </location>
</feature>
<name>A0A9P8N9W5_ASPFM</name>
<dbReference type="PANTHER" id="PTHR37534">
    <property type="entry name" value="TRANSCRIPTIONAL ACTIVATOR PROTEIN UGA3"/>
    <property type="match status" value="1"/>
</dbReference>
<dbReference type="PROSITE" id="PS50048">
    <property type="entry name" value="ZN2_CY6_FUNGAL_2"/>
    <property type="match status" value="1"/>
</dbReference>
<dbReference type="SUPFAM" id="SSF57701">
    <property type="entry name" value="Zn2/Cys6 DNA-binding domain"/>
    <property type="match status" value="1"/>
</dbReference>
<comment type="caution">
    <text evidence="8">The sequence shown here is derived from an EMBL/GenBank/DDBJ whole genome shotgun (WGS) entry which is preliminary data.</text>
</comment>
<evidence type="ECO:0000256" key="4">
    <source>
        <dbReference type="ARBA" id="ARBA00023163"/>
    </source>
</evidence>
<protein>
    <recommendedName>
        <fullName evidence="7">Zn(2)-C6 fungal-type domain-containing protein</fullName>
    </recommendedName>
</protein>
<reference evidence="8" key="1">
    <citation type="submission" date="2021-08" db="EMBL/GenBank/DDBJ databases">
        <title>Global Aspergillus fumigatus from environmental and clinical sources.</title>
        <authorList>
            <person name="Barber A."/>
            <person name="Sae-Ong T."/>
        </authorList>
    </citation>
    <scope>NUCLEOTIDE SEQUENCE</scope>
    <source>
        <strain evidence="8">NRZ-2016-071</strain>
    </source>
</reference>
<gene>
    <name evidence="8" type="ORF">KXV57_001741</name>
</gene>
<keyword evidence="4" id="KW-0804">Transcription</keyword>
<evidence type="ECO:0000256" key="2">
    <source>
        <dbReference type="ARBA" id="ARBA00023015"/>
    </source>
</evidence>
<evidence type="ECO:0000313" key="8">
    <source>
        <dbReference type="EMBL" id="KAH1895757.1"/>
    </source>
</evidence>
<dbReference type="PANTHER" id="PTHR37534:SF26">
    <property type="entry name" value="TRANSCRIPTION FACTOR, PUTATIVE-RELATED"/>
    <property type="match status" value="1"/>
</dbReference>
<dbReference type="PROSITE" id="PS00463">
    <property type="entry name" value="ZN2_CY6_FUNGAL_1"/>
    <property type="match status" value="1"/>
</dbReference>
<evidence type="ECO:0000256" key="3">
    <source>
        <dbReference type="ARBA" id="ARBA00023125"/>
    </source>
</evidence>
<feature type="domain" description="Zn(2)-C6 fungal-type" evidence="7">
    <location>
        <begin position="7"/>
        <end position="35"/>
    </location>
</feature>
<dbReference type="GO" id="GO:0000976">
    <property type="term" value="F:transcription cis-regulatory region binding"/>
    <property type="evidence" value="ECO:0007669"/>
    <property type="project" value="TreeGrafter"/>
</dbReference>
<dbReference type="Pfam" id="PF11951">
    <property type="entry name" value="Fungal_trans_2"/>
    <property type="match status" value="1"/>
</dbReference>
<keyword evidence="2" id="KW-0805">Transcription regulation</keyword>
<dbReference type="GO" id="GO:0045944">
    <property type="term" value="P:positive regulation of transcription by RNA polymerase II"/>
    <property type="evidence" value="ECO:0007669"/>
    <property type="project" value="TreeGrafter"/>
</dbReference>
<proteinExistence type="predicted"/>
<dbReference type="GO" id="GO:0005634">
    <property type="term" value="C:nucleus"/>
    <property type="evidence" value="ECO:0007669"/>
    <property type="project" value="UniProtKB-SubCell"/>
</dbReference>
<dbReference type="AlphaFoldDB" id="A0A9P8N9W5"/>
<feature type="compositionally biased region" description="Basic residues" evidence="6">
    <location>
        <begin position="69"/>
        <end position="78"/>
    </location>
</feature>
<dbReference type="GO" id="GO:0008270">
    <property type="term" value="F:zinc ion binding"/>
    <property type="evidence" value="ECO:0007669"/>
    <property type="project" value="InterPro"/>
</dbReference>